<keyword evidence="9" id="KW-1185">Reference proteome</keyword>
<keyword evidence="5" id="KW-0539">Nucleus</keyword>
<dbReference type="SMART" id="SM01019">
    <property type="entry name" value="B3"/>
    <property type="match status" value="1"/>
</dbReference>
<evidence type="ECO:0000256" key="6">
    <source>
        <dbReference type="SAM" id="Phobius"/>
    </source>
</evidence>
<proteinExistence type="predicted"/>
<dbReference type="Pfam" id="PF02362">
    <property type="entry name" value="B3"/>
    <property type="match status" value="1"/>
</dbReference>
<evidence type="ECO:0000256" key="5">
    <source>
        <dbReference type="ARBA" id="ARBA00023242"/>
    </source>
</evidence>
<evidence type="ECO:0000256" key="2">
    <source>
        <dbReference type="ARBA" id="ARBA00023015"/>
    </source>
</evidence>
<keyword evidence="4" id="KW-0804">Transcription</keyword>
<dbReference type="PANTHER" id="PTHR31391:SF101">
    <property type="entry name" value="B3 DOMAIN-CONTAINING PROTEIN OS01G0234100"/>
    <property type="match status" value="1"/>
</dbReference>
<evidence type="ECO:0000313" key="9">
    <source>
        <dbReference type="Proteomes" id="UP000653305"/>
    </source>
</evidence>
<keyword evidence="2" id="KW-0805">Transcription regulation</keyword>
<dbReference type="Proteomes" id="UP000653305">
    <property type="component" value="Unassembled WGS sequence"/>
</dbReference>
<reference evidence="8" key="1">
    <citation type="submission" date="2020-07" db="EMBL/GenBank/DDBJ databases">
        <title>Ethylene signaling mediates host invasion by parasitic plants.</title>
        <authorList>
            <person name="Yoshida S."/>
        </authorList>
    </citation>
    <scope>NUCLEOTIDE SEQUENCE</scope>
    <source>
        <strain evidence="8">Okayama</strain>
    </source>
</reference>
<keyword evidence="6" id="KW-1133">Transmembrane helix</keyword>
<dbReference type="GO" id="GO:0003677">
    <property type="term" value="F:DNA binding"/>
    <property type="evidence" value="ECO:0007669"/>
    <property type="project" value="UniProtKB-KW"/>
</dbReference>
<sequence length="139" mass="15778">MERAQEIQHKLSPNSPSFLKNMLKSHVTGGFWLGLPKQFCVDHLPECDEKVVLVGENEVEHDTKYLVDKNGLSGGWRGFSIAHKLVEGDVLVFELLKPCKFKVILSLLCIFFLFYLCFYFVGEVNSTILALNCLKSDHS</sequence>
<dbReference type="PROSITE" id="PS50863">
    <property type="entry name" value="B3"/>
    <property type="match status" value="1"/>
</dbReference>
<evidence type="ECO:0000313" key="8">
    <source>
        <dbReference type="EMBL" id="GFP91128.1"/>
    </source>
</evidence>
<evidence type="ECO:0000256" key="4">
    <source>
        <dbReference type="ARBA" id="ARBA00023163"/>
    </source>
</evidence>
<dbReference type="EMBL" id="BMAC01000236">
    <property type="protein sequence ID" value="GFP91128.1"/>
    <property type="molecule type" value="Genomic_DNA"/>
</dbReference>
<dbReference type="CDD" id="cd10017">
    <property type="entry name" value="B3_DNA"/>
    <property type="match status" value="1"/>
</dbReference>
<evidence type="ECO:0000259" key="7">
    <source>
        <dbReference type="PROSITE" id="PS50863"/>
    </source>
</evidence>
<keyword evidence="6" id="KW-0812">Transmembrane</keyword>
<dbReference type="InterPro" id="IPR044837">
    <property type="entry name" value="REM16-like"/>
</dbReference>
<accession>A0A830C1X4</accession>
<gene>
    <name evidence="8" type="ORF">PHJA_001256800</name>
</gene>
<dbReference type="SUPFAM" id="SSF101936">
    <property type="entry name" value="DNA-binding pseudobarrel domain"/>
    <property type="match status" value="1"/>
</dbReference>
<dbReference type="PANTHER" id="PTHR31391">
    <property type="entry name" value="B3 DOMAIN-CONTAINING PROTEIN OS11G0197600-RELATED"/>
    <property type="match status" value="1"/>
</dbReference>
<feature type="domain" description="TF-B3" evidence="7">
    <location>
        <begin position="18"/>
        <end position="109"/>
    </location>
</feature>
<evidence type="ECO:0000256" key="1">
    <source>
        <dbReference type="ARBA" id="ARBA00004123"/>
    </source>
</evidence>
<dbReference type="InterPro" id="IPR003340">
    <property type="entry name" value="B3_DNA-bd"/>
</dbReference>
<keyword evidence="6" id="KW-0472">Membrane</keyword>
<dbReference type="GO" id="GO:0005634">
    <property type="term" value="C:nucleus"/>
    <property type="evidence" value="ECO:0007669"/>
    <property type="project" value="UniProtKB-SubCell"/>
</dbReference>
<dbReference type="InterPro" id="IPR015300">
    <property type="entry name" value="DNA-bd_pseudobarrel_sf"/>
</dbReference>
<organism evidence="8 9">
    <name type="scientific">Phtheirospermum japonicum</name>
    <dbReference type="NCBI Taxonomy" id="374723"/>
    <lineage>
        <taxon>Eukaryota</taxon>
        <taxon>Viridiplantae</taxon>
        <taxon>Streptophyta</taxon>
        <taxon>Embryophyta</taxon>
        <taxon>Tracheophyta</taxon>
        <taxon>Spermatophyta</taxon>
        <taxon>Magnoliopsida</taxon>
        <taxon>eudicotyledons</taxon>
        <taxon>Gunneridae</taxon>
        <taxon>Pentapetalae</taxon>
        <taxon>asterids</taxon>
        <taxon>lamiids</taxon>
        <taxon>Lamiales</taxon>
        <taxon>Orobanchaceae</taxon>
        <taxon>Orobanchaceae incertae sedis</taxon>
        <taxon>Phtheirospermum</taxon>
    </lineage>
</organism>
<protein>
    <submittedName>
        <fullName evidence="8">B3 domain-containing protein os06g0194400</fullName>
    </submittedName>
</protein>
<keyword evidence="3" id="KW-0238">DNA-binding</keyword>
<dbReference type="Gene3D" id="2.40.330.10">
    <property type="entry name" value="DNA-binding pseudobarrel domain"/>
    <property type="match status" value="1"/>
</dbReference>
<dbReference type="OrthoDB" id="1909330at2759"/>
<evidence type="ECO:0000256" key="3">
    <source>
        <dbReference type="ARBA" id="ARBA00023125"/>
    </source>
</evidence>
<dbReference type="AlphaFoldDB" id="A0A830C1X4"/>
<name>A0A830C1X4_9LAMI</name>
<feature type="transmembrane region" description="Helical" evidence="6">
    <location>
        <begin position="103"/>
        <end position="122"/>
    </location>
</feature>
<comment type="subcellular location">
    <subcellularLocation>
        <location evidence="1">Nucleus</location>
    </subcellularLocation>
</comment>
<comment type="caution">
    <text evidence="8">The sequence shown here is derived from an EMBL/GenBank/DDBJ whole genome shotgun (WGS) entry which is preliminary data.</text>
</comment>